<dbReference type="SUPFAM" id="SSF53850">
    <property type="entry name" value="Periplasmic binding protein-like II"/>
    <property type="match status" value="1"/>
</dbReference>
<organism evidence="7 8">
    <name type="scientific">Plasticicumulans lactativorans</name>
    <dbReference type="NCBI Taxonomy" id="1133106"/>
    <lineage>
        <taxon>Bacteria</taxon>
        <taxon>Pseudomonadati</taxon>
        <taxon>Pseudomonadota</taxon>
        <taxon>Gammaproteobacteria</taxon>
        <taxon>Candidatus Competibacteraceae</taxon>
        <taxon>Plasticicumulans</taxon>
    </lineage>
</organism>
<dbReference type="NCBIfam" id="TIGR01276">
    <property type="entry name" value="thiB"/>
    <property type="match status" value="1"/>
</dbReference>
<evidence type="ECO:0000256" key="3">
    <source>
        <dbReference type="ARBA" id="ARBA00022448"/>
    </source>
</evidence>
<feature type="chain" id="PRO_5020506841" evidence="6">
    <location>
        <begin position="20"/>
        <end position="329"/>
    </location>
</feature>
<dbReference type="PROSITE" id="PS51257">
    <property type="entry name" value="PROKAR_LIPOPROTEIN"/>
    <property type="match status" value="1"/>
</dbReference>
<evidence type="ECO:0000256" key="6">
    <source>
        <dbReference type="SAM" id="SignalP"/>
    </source>
</evidence>
<dbReference type="EMBL" id="SLWY01000009">
    <property type="protein sequence ID" value="TCO81196.1"/>
    <property type="molecule type" value="Genomic_DNA"/>
</dbReference>
<evidence type="ECO:0000256" key="5">
    <source>
        <dbReference type="ARBA" id="ARBA00022764"/>
    </source>
</evidence>
<reference evidence="7 8" key="1">
    <citation type="submission" date="2019-03" db="EMBL/GenBank/DDBJ databases">
        <title>Genomic Encyclopedia of Type Strains, Phase IV (KMG-IV): sequencing the most valuable type-strain genomes for metagenomic binning, comparative biology and taxonomic classification.</title>
        <authorList>
            <person name="Goeker M."/>
        </authorList>
    </citation>
    <scope>NUCLEOTIDE SEQUENCE [LARGE SCALE GENOMIC DNA]</scope>
    <source>
        <strain evidence="7 8">DSM 25287</strain>
    </source>
</reference>
<keyword evidence="4 6" id="KW-0732">Signal</keyword>
<proteinExistence type="inferred from homology"/>
<evidence type="ECO:0000256" key="1">
    <source>
        <dbReference type="ARBA" id="ARBA00004418"/>
    </source>
</evidence>
<dbReference type="CDD" id="cd13545">
    <property type="entry name" value="PBP2_TbpA"/>
    <property type="match status" value="1"/>
</dbReference>
<gene>
    <name evidence="7" type="ORF">EV699_10937</name>
</gene>
<comment type="similarity">
    <text evidence="2">Belongs to the bacterial solute-binding protein 1 family.</text>
</comment>
<dbReference type="GO" id="GO:0055085">
    <property type="term" value="P:transmembrane transport"/>
    <property type="evidence" value="ECO:0007669"/>
    <property type="project" value="InterPro"/>
</dbReference>
<dbReference type="Proteomes" id="UP000295765">
    <property type="component" value="Unassembled WGS sequence"/>
</dbReference>
<dbReference type="OrthoDB" id="8013425at2"/>
<keyword evidence="5" id="KW-0574">Periplasm</keyword>
<dbReference type="PANTHER" id="PTHR30006:SF3">
    <property type="entry name" value="THIAMINE-BINDING PERIPLASMIC PROTEIN"/>
    <property type="match status" value="1"/>
</dbReference>
<dbReference type="GO" id="GO:0030975">
    <property type="term" value="F:thiamine binding"/>
    <property type="evidence" value="ECO:0007669"/>
    <property type="project" value="InterPro"/>
</dbReference>
<dbReference type="GO" id="GO:0030976">
    <property type="term" value="F:thiamine pyrophosphate binding"/>
    <property type="evidence" value="ECO:0007669"/>
    <property type="project" value="TreeGrafter"/>
</dbReference>
<accession>A0A4R2L440</accession>
<keyword evidence="8" id="KW-1185">Reference proteome</keyword>
<dbReference type="InterPro" id="IPR006061">
    <property type="entry name" value="SBP_1_CS"/>
</dbReference>
<feature type="signal peptide" evidence="6">
    <location>
        <begin position="1"/>
        <end position="19"/>
    </location>
</feature>
<dbReference type="NCBIfam" id="TIGR01254">
    <property type="entry name" value="sfuA"/>
    <property type="match status" value="1"/>
</dbReference>
<dbReference type="GO" id="GO:0030288">
    <property type="term" value="C:outer membrane-bounded periplasmic space"/>
    <property type="evidence" value="ECO:0007669"/>
    <property type="project" value="InterPro"/>
</dbReference>
<evidence type="ECO:0000256" key="2">
    <source>
        <dbReference type="ARBA" id="ARBA00008520"/>
    </source>
</evidence>
<protein>
    <submittedName>
        <fullName evidence="7">Thiamine transport system substrate-binding protein</fullName>
    </submittedName>
</protein>
<name>A0A4R2L440_9GAMM</name>
<dbReference type="AlphaFoldDB" id="A0A4R2L440"/>
<comment type="caution">
    <text evidence="7">The sequence shown here is derived from an EMBL/GenBank/DDBJ whole genome shotgun (WGS) entry which is preliminary data.</text>
</comment>
<keyword evidence="3" id="KW-0813">Transport</keyword>
<dbReference type="InterPro" id="IPR005967">
    <property type="entry name" value="ThiB"/>
</dbReference>
<dbReference type="GO" id="GO:0015888">
    <property type="term" value="P:thiamine transport"/>
    <property type="evidence" value="ECO:0007669"/>
    <property type="project" value="InterPro"/>
</dbReference>
<evidence type="ECO:0000256" key="4">
    <source>
        <dbReference type="ARBA" id="ARBA00022729"/>
    </source>
</evidence>
<evidence type="ECO:0000313" key="7">
    <source>
        <dbReference type="EMBL" id="TCO81196.1"/>
    </source>
</evidence>
<dbReference type="PANTHER" id="PTHR30006">
    <property type="entry name" value="THIAMINE-BINDING PERIPLASMIC PROTEIN-RELATED"/>
    <property type="match status" value="1"/>
</dbReference>
<dbReference type="RefSeq" id="WP_132541785.1">
    <property type="nucleotide sequence ID" value="NZ_SLWY01000009.1"/>
</dbReference>
<dbReference type="Pfam" id="PF13531">
    <property type="entry name" value="SBP_bac_11"/>
    <property type="match status" value="1"/>
</dbReference>
<sequence>MRRLLTCLALLLCACVARAEPPVLTVYTYGSFVSDWGPGPAIRRAFEADCGCRVEYVAVDDGVALLSRLRLEGARSKADVVLGLDASLLAPARDSGLFAPHRQDLTHLRLPIAWTDDTFLPFDYGWFAFVYDRTRLANPPTSLHELVDGDWQLLIEDPRSSTPGLGLLLWLRQVYGDAAPQAWAKLKPRIVTVTRGWSEAYGLFLKGEAPLVLSYTTSPAYHLIAEGKDQYAAALFREGHYLQVELAARLAAAPQPALAERFLAFVLTPGFQAAIPTGNWMYPVIELPDGLPAGFAAQPQPLQSLLYAPDALAAGRRAWLDEWLEVLGR</sequence>
<dbReference type="PROSITE" id="PS01037">
    <property type="entry name" value="SBP_BACTERIAL_1"/>
    <property type="match status" value="1"/>
</dbReference>
<dbReference type="Gene3D" id="3.40.190.10">
    <property type="entry name" value="Periplasmic binding protein-like II"/>
    <property type="match status" value="2"/>
</dbReference>
<evidence type="ECO:0000313" key="8">
    <source>
        <dbReference type="Proteomes" id="UP000295765"/>
    </source>
</evidence>
<comment type="subcellular location">
    <subcellularLocation>
        <location evidence="1">Periplasm</location>
    </subcellularLocation>
</comment>
<dbReference type="InterPro" id="IPR005948">
    <property type="entry name" value="ThiB-like"/>
</dbReference>